<reference evidence="1 2" key="1">
    <citation type="journal article" date="2022" name="G3 (Bethesda)">
        <title>Whole-genome sequence and methylome profiling of the almond [Prunus dulcis (Mill.) D.A. Webb] cultivar 'Nonpareil'.</title>
        <authorList>
            <person name="D'Amico-Willman K.M."/>
            <person name="Ouma W.Z."/>
            <person name="Meulia T."/>
            <person name="Sideli G.M."/>
            <person name="Gradziel T.M."/>
            <person name="Fresnedo-Ramirez J."/>
        </authorList>
    </citation>
    <scope>NUCLEOTIDE SEQUENCE [LARGE SCALE GENOMIC DNA]</scope>
    <source>
        <strain evidence="1">Clone GOH B32 T37-40</strain>
    </source>
</reference>
<dbReference type="Proteomes" id="UP001054821">
    <property type="component" value="Chromosome 1"/>
</dbReference>
<accession>A0AAD4WTH3</accession>
<evidence type="ECO:0000313" key="2">
    <source>
        <dbReference type="Proteomes" id="UP001054821"/>
    </source>
</evidence>
<protein>
    <submittedName>
        <fullName evidence="1">Uncharacterized protein</fullName>
    </submittedName>
</protein>
<name>A0AAD4WTH3_PRUDU</name>
<gene>
    <name evidence="1" type="ORF">L3X38_002165</name>
</gene>
<keyword evidence="2" id="KW-1185">Reference proteome</keyword>
<dbReference type="EMBL" id="JAJFAZ020000001">
    <property type="protein sequence ID" value="KAI5349278.1"/>
    <property type="molecule type" value="Genomic_DNA"/>
</dbReference>
<proteinExistence type="predicted"/>
<comment type="caution">
    <text evidence="1">The sequence shown here is derived from an EMBL/GenBank/DDBJ whole genome shotgun (WGS) entry which is preliminary data.</text>
</comment>
<organism evidence="1 2">
    <name type="scientific">Prunus dulcis</name>
    <name type="common">Almond</name>
    <name type="synonym">Amygdalus dulcis</name>
    <dbReference type="NCBI Taxonomy" id="3755"/>
    <lineage>
        <taxon>Eukaryota</taxon>
        <taxon>Viridiplantae</taxon>
        <taxon>Streptophyta</taxon>
        <taxon>Embryophyta</taxon>
        <taxon>Tracheophyta</taxon>
        <taxon>Spermatophyta</taxon>
        <taxon>Magnoliopsida</taxon>
        <taxon>eudicotyledons</taxon>
        <taxon>Gunneridae</taxon>
        <taxon>Pentapetalae</taxon>
        <taxon>rosids</taxon>
        <taxon>fabids</taxon>
        <taxon>Rosales</taxon>
        <taxon>Rosaceae</taxon>
        <taxon>Amygdaloideae</taxon>
        <taxon>Amygdaleae</taxon>
        <taxon>Prunus</taxon>
    </lineage>
</organism>
<evidence type="ECO:0000313" key="1">
    <source>
        <dbReference type="EMBL" id="KAI5349278.1"/>
    </source>
</evidence>
<dbReference type="AlphaFoldDB" id="A0AAD4WTH3"/>
<sequence>MQREVAIGLVHQYSSSCSIVLIAKVVKSFHFALVSLEFIILKPENSVVFVVVLPINRVMHVAEVVKRLRVGVVVANFIPFESEQFALRFGSRPAGYPPPLLLGGLGLLGLGLGL</sequence>